<name>A0A2X0LVY9_9BASI</name>
<gene>
    <name evidence="1" type="primary">BQ5605_C012g06714</name>
    <name evidence="1" type="ORF">BQ5605_C012G06714</name>
</gene>
<dbReference type="EMBL" id="FQNC01000014">
    <property type="protein sequence ID" value="SGY15962.1"/>
    <property type="molecule type" value="Genomic_DNA"/>
</dbReference>
<sequence>MGYTFVYAGAAVSWSSHLQSRIADSTCDAKYLVLSHTGKEASFLCQLFGELGLPSLKPVLSACRVAICTLNEGSGELGALGGKGGAGELSMLQGTCAVRVCGLEKTLKRQSW</sequence>
<evidence type="ECO:0000313" key="2">
    <source>
        <dbReference type="Proteomes" id="UP000249464"/>
    </source>
</evidence>
<evidence type="ECO:0000313" key="1">
    <source>
        <dbReference type="EMBL" id="SGY15962.1"/>
    </source>
</evidence>
<accession>A0A2X0LVY9</accession>
<organism evidence="1 2">
    <name type="scientific">Microbotryum silenes-dioicae</name>
    <dbReference type="NCBI Taxonomy" id="796604"/>
    <lineage>
        <taxon>Eukaryota</taxon>
        <taxon>Fungi</taxon>
        <taxon>Dikarya</taxon>
        <taxon>Basidiomycota</taxon>
        <taxon>Pucciniomycotina</taxon>
        <taxon>Microbotryomycetes</taxon>
        <taxon>Microbotryales</taxon>
        <taxon>Microbotryaceae</taxon>
        <taxon>Microbotryum</taxon>
    </lineage>
</organism>
<keyword evidence="2" id="KW-1185">Reference proteome</keyword>
<reference evidence="1 2" key="1">
    <citation type="submission" date="2016-11" db="EMBL/GenBank/DDBJ databases">
        <authorList>
            <person name="Jaros S."/>
            <person name="Januszkiewicz K."/>
            <person name="Wedrychowicz H."/>
        </authorList>
    </citation>
    <scope>NUCLEOTIDE SEQUENCE [LARGE SCALE GENOMIC DNA]</scope>
</reference>
<protein>
    <submittedName>
        <fullName evidence="1">BQ5605_C012g06714 protein</fullName>
    </submittedName>
</protein>
<proteinExistence type="predicted"/>
<dbReference type="Proteomes" id="UP000249464">
    <property type="component" value="Unassembled WGS sequence"/>
</dbReference>
<dbReference type="AlphaFoldDB" id="A0A2X0LVY9"/>